<dbReference type="EMBL" id="RHHQ01000012">
    <property type="protein sequence ID" value="RNB87436.1"/>
    <property type="molecule type" value="Genomic_DNA"/>
</dbReference>
<name>A0A3M8DHF3_9BACL</name>
<gene>
    <name evidence="1" type="ORF">EDM56_17455</name>
</gene>
<evidence type="ECO:0000313" key="2">
    <source>
        <dbReference type="Proteomes" id="UP000271031"/>
    </source>
</evidence>
<accession>A0A3M8DHF3</accession>
<dbReference type="AlphaFoldDB" id="A0A3M8DHF3"/>
<sequence length="174" mass="19249">MSANVELSILFGFCITFGMILFNRAIPKQATRTGGPFAALFVMLITVSVILFSCIPLVLILTAILWLSGWLFPNLVDHTHLLPLFLFSLLSVILLIFYELLAEPFLKAFLQQIGLSPEWVVVAELIATIFIMLLLSATIVKGVLLSSMAALFVSTACVTFGYFLDRAFPTKKSR</sequence>
<reference evidence="1 2" key="1">
    <citation type="submission" date="2018-10" db="EMBL/GenBank/DDBJ databases">
        <title>Phylogenomics of Brevibacillus.</title>
        <authorList>
            <person name="Dunlap C."/>
        </authorList>
    </citation>
    <scope>NUCLEOTIDE SEQUENCE [LARGE SCALE GENOMIC DNA]</scope>
    <source>
        <strain evidence="1 2">JCM 15716</strain>
    </source>
</reference>
<evidence type="ECO:0000313" key="1">
    <source>
        <dbReference type="EMBL" id="RNB87436.1"/>
    </source>
</evidence>
<protein>
    <submittedName>
        <fullName evidence="1">Uncharacterized protein</fullName>
    </submittedName>
</protein>
<dbReference type="RefSeq" id="WP_122919133.1">
    <property type="nucleotide sequence ID" value="NZ_RHHQ01000012.1"/>
</dbReference>
<dbReference type="Proteomes" id="UP000271031">
    <property type="component" value="Unassembled WGS sequence"/>
</dbReference>
<organism evidence="1 2">
    <name type="scientific">Brevibacillus fluminis</name>
    <dbReference type="NCBI Taxonomy" id="511487"/>
    <lineage>
        <taxon>Bacteria</taxon>
        <taxon>Bacillati</taxon>
        <taxon>Bacillota</taxon>
        <taxon>Bacilli</taxon>
        <taxon>Bacillales</taxon>
        <taxon>Paenibacillaceae</taxon>
        <taxon>Brevibacillus</taxon>
    </lineage>
</organism>
<comment type="caution">
    <text evidence="1">The sequence shown here is derived from an EMBL/GenBank/DDBJ whole genome shotgun (WGS) entry which is preliminary data.</text>
</comment>
<keyword evidence="2" id="KW-1185">Reference proteome</keyword>
<proteinExistence type="predicted"/>